<evidence type="ECO:0000259" key="2">
    <source>
        <dbReference type="SMART" id="SM01054"/>
    </source>
</evidence>
<feature type="region of interest" description="Disordered" evidence="1">
    <location>
        <begin position="1"/>
        <end position="119"/>
    </location>
</feature>
<name>A0A2U1PN39_ARTAN</name>
<feature type="compositionally biased region" description="Polar residues" evidence="1">
    <location>
        <begin position="244"/>
        <end position="254"/>
    </location>
</feature>
<dbReference type="Pfam" id="PF07839">
    <property type="entry name" value="CaM_binding"/>
    <property type="match status" value="1"/>
</dbReference>
<accession>A0A2U1PN39</accession>
<reference evidence="3 4" key="1">
    <citation type="journal article" date="2018" name="Mol. Plant">
        <title>The genome of Artemisia annua provides insight into the evolution of Asteraceae family and artemisinin biosynthesis.</title>
        <authorList>
            <person name="Shen Q."/>
            <person name="Zhang L."/>
            <person name="Liao Z."/>
            <person name="Wang S."/>
            <person name="Yan T."/>
            <person name="Shi P."/>
            <person name="Liu M."/>
            <person name="Fu X."/>
            <person name="Pan Q."/>
            <person name="Wang Y."/>
            <person name="Lv Z."/>
            <person name="Lu X."/>
            <person name="Zhang F."/>
            <person name="Jiang W."/>
            <person name="Ma Y."/>
            <person name="Chen M."/>
            <person name="Hao X."/>
            <person name="Li L."/>
            <person name="Tang Y."/>
            <person name="Lv G."/>
            <person name="Zhou Y."/>
            <person name="Sun X."/>
            <person name="Brodelius P.E."/>
            <person name="Rose J.K.C."/>
            <person name="Tang K."/>
        </authorList>
    </citation>
    <scope>NUCLEOTIDE SEQUENCE [LARGE SCALE GENOMIC DNA]</scope>
    <source>
        <strain evidence="4">cv. Huhao1</strain>
        <tissue evidence="3">Leaf</tissue>
    </source>
</reference>
<dbReference type="AlphaFoldDB" id="A0A2U1PN39"/>
<dbReference type="STRING" id="35608.A0A2U1PN39"/>
<feature type="compositionally biased region" description="Low complexity" evidence="1">
    <location>
        <begin position="36"/>
        <end position="48"/>
    </location>
</feature>
<dbReference type="OrthoDB" id="1096728at2759"/>
<dbReference type="Proteomes" id="UP000245207">
    <property type="component" value="Unassembled WGS sequence"/>
</dbReference>
<dbReference type="InterPro" id="IPR044681">
    <property type="entry name" value="PICBP-like"/>
</dbReference>
<feature type="region of interest" description="Disordered" evidence="1">
    <location>
        <begin position="229"/>
        <end position="254"/>
    </location>
</feature>
<proteinExistence type="predicted"/>
<evidence type="ECO:0000256" key="1">
    <source>
        <dbReference type="SAM" id="MobiDB-lite"/>
    </source>
</evidence>
<protein>
    <submittedName>
        <fullName evidence="3">Calmodulin-binding protein</fullName>
    </submittedName>
</protein>
<dbReference type="SMART" id="SM01054">
    <property type="entry name" value="CaM_binding"/>
    <property type="match status" value="1"/>
</dbReference>
<feature type="compositionally biased region" description="Basic and acidic residues" evidence="1">
    <location>
        <begin position="173"/>
        <end position="195"/>
    </location>
</feature>
<sequence>MKGGILQKKTLDTSNLKKPTGFERLRLSRRRPQSPPSTSLQDDSPADASSDHSKKPARKLAKSGSLRSLKILRTKSISSKSKKSPTPEDLHSKRATSSSILKDSKFHEQVETQVGIKESKDVLPVEKLCRYQHCSLNGHHHHEPPVKRFAYLKRRSSKDQKSLNPQAQTTDKQASKKQEVKVTKKNQGGDKKEPVPENGKPNGWNNYIKKVKLLKSFITEFEKAKKIDPNKRGNVPLVSEPESENVSLRHQATGNKKSYDEWKLDYALQQVVGELAPSRSKRKVSLLVKAFETVAPK</sequence>
<dbReference type="GO" id="GO:0005516">
    <property type="term" value="F:calmodulin binding"/>
    <property type="evidence" value="ECO:0007669"/>
    <property type="project" value="InterPro"/>
</dbReference>
<keyword evidence="4" id="KW-1185">Reference proteome</keyword>
<feature type="region of interest" description="Disordered" evidence="1">
    <location>
        <begin position="154"/>
        <end position="204"/>
    </location>
</feature>
<comment type="caution">
    <text evidence="3">The sequence shown here is derived from an EMBL/GenBank/DDBJ whole genome shotgun (WGS) entry which is preliminary data.</text>
</comment>
<feature type="domain" description="Calmodulin-binding" evidence="2">
    <location>
        <begin position="180"/>
        <end position="296"/>
    </location>
</feature>
<organism evidence="3 4">
    <name type="scientific">Artemisia annua</name>
    <name type="common">Sweet wormwood</name>
    <dbReference type="NCBI Taxonomy" id="35608"/>
    <lineage>
        <taxon>Eukaryota</taxon>
        <taxon>Viridiplantae</taxon>
        <taxon>Streptophyta</taxon>
        <taxon>Embryophyta</taxon>
        <taxon>Tracheophyta</taxon>
        <taxon>Spermatophyta</taxon>
        <taxon>Magnoliopsida</taxon>
        <taxon>eudicotyledons</taxon>
        <taxon>Gunneridae</taxon>
        <taxon>Pentapetalae</taxon>
        <taxon>asterids</taxon>
        <taxon>campanulids</taxon>
        <taxon>Asterales</taxon>
        <taxon>Asteraceae</taxon>
        <taxon>Asteroideae</taxon>
        <taxon>Anthemideae</taxon>
        <taxon>Artemisiinae</taxon>
        <taxon>Artemisia</taxon>
    </lineage>
</organism>
<dbReference type="InterPro" id="IPR012417">
    <property type="entry name" value="CaM-bd_dom_pln"/>
</dbReference>
<dbReference type="EMBL" id="PKPP01000940">
    <property type="protein sequence ID" value="PWA87175.1"/>
    <property type="molecule type" value="Genomic_DNA"/>
</dbReference>
<feature type="compositionally biased region" description="Low complexity" evidence="1">
    <location>
        <begin position="68"/>
        <end position="79"/>
    </location>
</feature>
<feature type="compositionally biased region" description="Polar residues" evidence="1">
    <location>
        <begin position="162"/>
        <end position="172"/>
    </location>
</feature>
<gene>
    <name evidence="3" type="ORF">CTI12_AA134400</name>
</gene>
<dbReference type="PANTHER" id="PTHR33923:SF3">
    <property type="entry name" value="CALMODULIN BINDING PROTEIN PICBP"/>
    <property type="match status" value="1"/>
</dbReference>
<evidence type="ECO:0000313" key="4">
    <source>
        <dbReference type="Proteomes" id="UP000245207"/>
    </source>
</evidence>
<evidence type="ECO:0000313" key="3">
    <source>
        <dbReference type="EMBL" id="PWA87175.1"/>
    </source>
</evidence>
<dbReference type="PANTHER" id="PTHR33923">
    <property type="entry name" value="CALMODULIN-BINDING PROTEIN-RELATED"/>
    <property type="match status" value="1"/>
</dbReference>